<sequence>MTRRPAVTGLLVAIAAIIGTLVYQSAPSSVRSVGDLLHGARAVPDDGGLPNGVTVFAEEYPGVANLAPGLIGALRAAAADAGDDGIEFHVNSGWRSRAYQNRLLRAAVAKYGSTEIAARWVATADTSAHVSGNAVDLGSDAAAWLSAHGAAYGLCQVYRNEPWHYELRPEAIEHGCPAVYPDPAHDPRMRS</sequence>
<dbReference type="InterPro" id="IPR009045">
    <property type="entry name" value="Zn_M74/Hedgehog-like"/>
</dbReference>
<feature type="domain" description="D-alanyl-D-alanine carboxypeptidase-like core" evidence="1">
    <location>
        <begin position="70"/>
        <end position="165"/>
    </location>
</feature>
<dbReference type="SUPFAM" id="SSF55166">
    <property type="entry name" value="Hedgehog/DD-peptidase"/>
    <property type="match status" value="1"/>
</dbReference>
<keyword evidence="3" id="KW-1185">Reference proteome</keyword>
<evidence type="ECO:0000313" key="3">
    <source>
        <dbReference type="Proteomes" id="UP001611494"/>
    </source>
</evidence>
<reference evidence="2 3" key="1">
    <citation type="submission" date="2024-10" db="EMBL/GenBank/DDBJ databases">
        <title>The Natural Products Discovery Center: Release of the First 8490 Sequenced Strains for Exploring Actinobacteria Biosynthetic Diversity.</title>
        <authorList>
            <person name="Kalkreuter E."/>
            <person name="Kautsar S.A."/>
            <person name="Yang D."/>
            <person name="Bader C.D."/>
            <person name="Teijaro C.N."/>
            <person name="Fluegel L."/>
            <person name="Davis C.M."/>
            <person name="Simpson J.R."/>
            <person name="Lauterbach L."/>
            <person name="Steele A.D."/>
            <person name="Gui C."/>
            <person name="Meng S."/>
            <person name="Li G."/>
            <person name="Viehrig K."/>
            <person name="Ye F."/>
            <person name="Su P."/>
            <person name="Kiefer A.F."/>
            <person name="Nichols A."/>
            <person name="Cepeda A.J."/>
            <person name="Yan W."/>
            <person name="Fan B."/>
            <person name="Jiang Y."/>
            <person name="Adhikari A."/>
            <person name="Zheng C.-J."/>
            <person name="Schuster L."/>
            <person name="Cowan T.M."/>
            <person name="Smanski M.J."/>
            <person name="Chevrette M.G."/>
            <person name="De Carvalho L.P.S."/>
            <person name="Shen B."/>
        </authorList>
    </citation>
    <scope>NUCLEOTIDE SEQUENCE [LARGE SCALE GENOMIC DNA]</scope>
    <source>
        <strain evidence="2 3">NPDC019377</strain>
    </source>
</reference>
<dbReference type="InterPro" id="IPR003709">
    <property type="entry name" value="VanY-like_core_dom"/>
</dbReference>
<dbReference type="Pfam" id="PF02557">
    <property type="entry name" value="VanY"/>
    <property type="match status" value="1"/>
</dbReference>
<keyword evidence="2" id="KW-0378">Hydrolase</keyword>
<evidence type="ECO:0000313" key="2">
    <source>
        <dbReference type="EMBL" id="MFI2233564.1"/>
    </source>
</evidence>
<gene>
    <name evidence="2" type="ORF">ACH49Z_27310</name>
</gene>
<keyword evidence="2" id="KW-0645">Protease</keyword>
<name>A0ABW7W457_9NOCA</name>
<comment type="caution">
    <text evidence="2">The sequence shown here is derived from an EMBL/GenBank/DDBJ whole genome shotgun (WGS) entry which is preliminary data.</text>
</comment>
<organism evidence="2 3">
    <name type="scientific">Nocardia testacea</name>
    <dbReference type="NCBI Taxonomy" id="248551"/>
    <lineage>
        <taxon>Bacteria</taxon>
        <taxon>Bacillati</taxon>
        <taxon>Actinomycetota</taxon>
        <taxon>Actinomycetes</taxon>
        <taxon>Mycobacteriales</taxon>
        <taxon>Nocardiaceae</taxon>
        <taxon>Nocardia</taxon>
    </lineage>
</organism>
<proteinExistence type="predicted"/>
<dbReference type="EMBL" id="JBIRYL010000014">
    <property type="protein sequence ID" value="MFI2233564.1"/>
    <property type="molecule type" value="Genomic_DNA"/>
</dbReference>
<accession>A0ABW7W457</accession>
<dbReference type="GO" id="GO:0004180">
    <property type="term" value="F:carboxypeptidase activity"/>
    <property type="evidence" value="ECO:0007669"/>
    <property type="project" value="UniProtKB-KW"/>
</dbReference>
<dbReference type="PANTHER" id="PTHR34385">
    <property type="entry name" value="D-ALANYL-D-ALANINE CARBOXYPEPTIDASE"/>
    <property type="match status" value="1"/>
</dbReference>
<protein>
    <submittedName>
        <fullName evidence="2">D-alanyl-D-alanine carboxypeptidase family protein</fullName>
    </submittedName>
</protein>
<dbReference type="RefSeq" id="WP_397065836.1">
    <property type="nucleotide sequence ID" value="NZ_JBIRYL010000014.1"/>
</dbReference>
<evidence type="ECO:0000259" key="1">
    <source>
        <dbReference type="Pfam" id="PF02557"/>
    </source>
</evidence>
<keyword evidence="2" id="KW-0121">Carboxypeptidase</keyword>
<dbReference type="Proteomes" id="UP001611494">
    <property type="component" value="Unassembled WGS sequence"/>
</dbReference>
<dbReference type="InterPro" id="IPR052179">
    <property type="entry name" value="DD-CPase-like"/>
</dbReference>
<dbReference type="PANTHER" id="PTHR34385:SF1">
    <property type="entry name" value="PEPTIDOGLYCAN L-ALANYL-D-GLUTAMATE ENDOPEPTIDASE CWLK"/>
    <property type="match status" value="1"/>
</dbReference>
<dbReference type="Gene3D" id="3.30.1380.10">
    <property type="match status" value="1"/>
</dbReference>